<organism evidence="1 2">
    <name type="scientific">Flavobacterium columnare</name>
    <dbReference type="NCBI Taxonomy" id="996"/>
    <lineage>
        <taxon>Bacteria</taxon>
        <taxon>Pseudomonadati</taxon>
        <taxon>Bacteroidota</taxon>
        <taxon>Flavobacteriia</taxon>
        <taxon>Flavobacteriales</taxon>
        <taxon>Flavobacteriaceae</taxon>
        <taxon>Flavobacterium</taxon>
    </lineage>
</organism>
<dbReference type="Proteomes" id="UP000304840">
    <property type="component" value="Chromosome"/>
</dbReference>
<protein>
    <recommendedName>
        <fullName evidence="3">AAA+ ATPase domain-containing protein</fullName>
    </recommendedName>
</protein>
<evidence type="ECO:0000313" key="1">
    <source>
        <dbReference type="EMBL" id="AMO19438.1"/>
    </source>
</evidence>
<dbReference type="RefSeq" id="WP_138424946.1">
    <property type="nucleotide sequence ID" value="NZ_CP010992.1"/>
</dbReference>
<evidence type="ECO:0008006" key="3">
    <source>
        <dbReference type="Google" id="ProtNLM"/>
    </source>
</evidence>
<reference evidence="1 2" key="2">
    <citation type="submission" date="2019-05" db="EMBL/GenBank/DDBJ databases">
        <authorList>
            <person name="Ravantti J.J."/>
        </authorList>
    </citation>
    <scope>NUCLEOTIDE SEQUENCE [LARGE SCALE GENOMIC DNA]</scope>
    <source>
        <strain evidence="1 2">B185</strain>
    </source>
</reference>
<dbReference type="AlphaFoldDB" id="A0AAI8CEX2"/>
<reference evidence="2" key="1">
    <citation type="submission" date="2016-03" db="EMBL/GenBank/DDBJ databases">
        <title>Flavobacterium columnare strain B185, complete genome.</title>
        <authorList>
            <person name="Sundberg L.-R."/>
            <person name="Papponen P."/>
            <person name="Laanto E."/>
        </authorList>
    </citation>
    <scope>NUCLEOTIDE SEQUENCE [LARGE SCALE GENOMIC DNA]</scope>
    <source>
        <strain evidence="2">B185</strain>
    </source>
</reference>
<dbReference type="EMBL" id="CP010992">
    <property type="protein sequence ID" value="AMO19438.1"/>
    <property type="molecule type" value="Genomic_DNA"/>
</dbReference>
<dbReference type="InterPro" id="IPR027417">
    <property type="entry name" value="P-loop_NTPase"/>
</dbReference>
<proteinExistence type="predicted"/>
<gene>
    <name evidence="1" type="ORF">UN65_02930</name>
</gene>
<dbReference type="Gene3D" id="3.40.50.300">
    <property type="entry name" value="P-loop containing nucleotide triphosphate hydrolases"/>
    <property type="match status" value="1"/>
</dbReference>
<evidence type="ECO:0000313" key="2">
    <source>
        <dbReference type="Proteomes" id="UP000304840"/>
    </source>
</evidence>
<sequence>MARGISVKTLLSKTFKTFEFDGIWNDVLGQQERNGIWVIYADEKNYKTSFTLMLSKYLTNFEKVNYISAEEGTGFTFQQTVARMNINFDNPRIKFYKFLEMDELEKVLKNREAGKVTVIDNATSYVDELKSADLRRLLKKYPKQLFIIIAHKEKNEPSTAMGKLAKKLSNVFINLSGSVAFFQGRCPGGELIIDKEKAMLYHGNKINK</sequence>
<name>A0AAI8CEX2_9FLAO</name>
<accession>A0AAI8CEX2</accession>